<evidence type="ECO:0000256" key="2">
    <source>
        <dbReference type="ARBA" id="ARBA00022833"/>
    </source>
</evidence>
<evidence type="ECO:0000259" key="5">
    <source>
        <dbReference type="SMART" id="SM00829"/>
    </source>
</evidence>
<dbReference type="PANTHER" id="PTHR43401:SF2">
    <property type="entry name" value="L-THREONINE 3-DEHYDROGENASE"/>
    <property type="match status" value="1"/>
</dbReference>
<name>A0A9D2QX36_9FIRM</name>
<dbReference type="InterPro" id="IPR013149">
    <property type="entry name" value="ADH-like_C"/>
</dbReference>
<dbReference type="SMART" id="SM00829">
    <property type="entry name" value="PKS_ER"/>
    <property type="match status" value="1"/>
</dbReference>
<comment type="similarity">
    <text evidence="4">Belongs to the zinc-containing alcohol dehydrogenase family.</text>
</comment>
<reference evidence="6" key="2">
    <citation type="submission" date="2021-04" db="EMBL/GenBank/DDBJ databases">
        <authorList>
            <person name="Gilroy R."/>
        </authorList>
    </citation>
    <scope>NUCLEOTIDE SEQUENCE</scope>
    <source>
        <strain evidence="6">ChiBcec6-4105</strain>
    </source>
</reference>
<reference evidence="6" key="1">
    <citation type="journal article" date="2021" name="PeerJ">
        <title>Extensive microbial diversity within the chicken gut microbiome revealed by metagenomics and culture.</title>
        <authorList>
            <person name="Gilroy R."/>
            <person name="Ravi A."/>
            <person name="Getino M."/>
            <person name="Pursley I."/>
            <person name="Horton D.L."/>
            <person name="Alikhan N.F."/>
            <person name="Baker D."/>
            <person name="Gharbi K."/>
            <person name="Hall N."/>
            <person name="Watson M."/>
            <person name="Adriaenssens E.M."/>
            <person name="Foster-Nyarko E."/>
            <person name="Jarju S."/>
            <person name="Secka A."/>
            <person name="Antonio M."/>
            <person name="Oren A."/>
            <person name="Chaudhuri R.R."/>
            <person name="La Ragione R."/>
            <person name="Hildebrand F."/>
            <person name="Pallen M.J."/>
        </authorList>
    </citation>
    <scope>NUCLEOTIDE SEQUENCE</scope>
    <source>
        <strain evidence="6">ChiBcec6-4105</strain>
    </source>
</reference>
<dbReference type="Gene3D" id="3.40.50.720">
    <property type="entry name" value="NAD(P)-binding Rossmann-like Domain"/>
    <property type="match status" value="1"/>
</dbReference>
<dbReference type="SUPFAM" id="SSF50129">
    <property type="entry name" value="GroES-like"/>
    <property type="match status" value="1"/>
</dbReference>
<dbReference type="InterPro" id="IPR050129">
    <property type="entry name" value="Zn_alcohol_dh"/>
</dbReference>
<dbReference type="EMBL" id="DWUY01000259">
    <property type="protein sequence ID" value="HJD29586.1"/>
    <property type="molecule type" value="Genomic_DNA"/>
</dbReference>
<evidence type="ECO:0000256" key="1">
    <source>
        <dbReference type="ARBA" id="ARBA00022723"/>
    </source>
</evidence>
<dbReference type="GO" id="GO:0016491">
    <property type="term" value="F:oxidoreductase activity"/>
    <property type="evidence" value="ECO:0007669"/>
    <property type="project" value="UniProtKB-KW"/>
</dbReference>
<keyword evidence="3" id="KW-0560">Oxidoreductase</keyword>
<protein>
    <submittedName>
        <fullName evidence="6">Alcohol dehydrogenase catalytic domain-containing protein</fullName>
    </submittedName>
</protein>
<evidence type="ECO:0000256" key="3">
    <source>
        <dbReference type="ARBA" id="ARBA00023002"/>
    </source>
</evidence>
<proteinExistence type="inferred from homology"/>
<dbReference type="PANTHER" id="PTHR43401">
    <property type="entry name" value="L-THREONINE 3-DEHYDROGENASE"/>
    <property type="match status" value="1"/>
</dbReference>
<evidence type="ECO:0000313" key="6">
    <source>
        <dbReference type="EMBL" id="HJD29586.1"/>
    </source>
</evidence>
<dbReference type="Pfam" id="PF00107">
    <property type="entry name" value="ADH_zinc_N"/>
    <property type="match status" value="1"/>
</dbReference>
<feature type="domain" description="Enoyl reductase (ER)" evidence="5">
    <location>
        <begin position="8"/>
        <end position="342"/>
    </location>
</feature>
<dbReference type="SUPFAM" id="SSF51735">
    <property type="entry name" value="NAD(P)-binding Rossmann-fold domains"/>
    <property type="match status" value="1"/>
</dbReference>
<dbReference type="Pfam" id="PF08240">
    <property type="entry name" value="ADH_N"/>
    <property type="match status" value="1"/>
</dbReference>
<dbReference type="Gene3D" id="3.90.180.10">
    <property type="entry name" value="Medium-chain alcohol dehydrogenases, catalytic domain"/>
    <property type="match status" value="1"/>
</dbReference>
<dbReference type="InterPro" id="IPR036291">
    <property type="entry name" value="NAD(P)-bd_dom_sf"/>
</dbReference>
<organism evidence="6 7">
    <name type="scientific">Candidatus Blautia avicola</name>
    <dbReference type="NCBI Taxonomy" id="2838483"/>
    <lineage>
        <taxon>Bacteria</taxon>
        <taxon>Bacillati</taxon>
        <taxon>Bacillota</taxon>
        <taxon>Clostridia</taxon>
        <taxon>Lachnospirales</taxon>
        <taxon>Lachnospiraceae</taxon>
        <taxon>Blautia</taxon>
    </lineage>
</organism>
<keyword evidence="2 4" id="KW-0862">Zinc</keyword>
<dbReference type="InterPro" id="IPR013154">
    <property type="entry name" value="ADH-like_N"/>
</dbReference>
<keyword evidence="1 4" id="KW-0479">Metal-binding</keyword>
<dbReference type="InterPro" id="IPR011032">
    <property type="entry name" value="GroES-like_sf"/>
</dbReference>
<comment type="cofactor">
    <cofactor evidence="4">
        <name>Zn(2+)</name>
        <dbReference type="ChEBI" id="CHEBI:29105"/>
    </cofactor>
</comment>
<dbReference type="InterPro" id="IPR020843">
    <property type="entry name" value="ER"/>
</dbReference>
<dbReference type="PROSITE" id="PS00059">
    <property type="entry name" value="ADH_ZINC"/>
    <property type="match status" value="1"/>
</dbReference>
<dbReference type="InterPro" id="IPR002328">
    <property type="entry name" value="ADH_Zn_CS"/>
</dbReference>
<dbReference type="Proteomes" id="UP000823892">
    <property type="component" value="Unassembled WGS sequence"/>
</dbReference>
<dbReference type="GO" id="GO:0008270">
    <property type="term" value="F:zinc ion binding"/>
    <property type="evidence" value="ECO:0007669"/>
    <property type="project" value="InterPro"/>
</dbReference>
<evidence type="ECO:0000313" key="7">
    <source>
        <dbReference type="Proteomes" id="UP000823892"/>
    </source>
</evidence>
<dbReference type="AlphaFoldDB" id="A0A9D2QX36"/>
<gene>
    <name evidence="6" type="ORF">H9914_11425</name>
</gene>
<evidence type="ECO:0000256" key="4">
    <source>
        <dbReference type="RuleBase" id="RU361277"/>
    </source>
</evidence>
<sequence length="344" mass="38235">MKAIVKESREKGFTMKEVPIPEIGRNEVLIKVEASALCRSDVDVYEWTELVDRANYDLPFIMGHEFSGTIVKMGEDVQGFKEGDRVAGETHIPCGYCETCRTGNQHICGNHMGVLGRTVDGCFAEYIALHQKALIKLPDNVTFEEGAILEPFATAMHAVSKAKPSGKSLLIAGTGTIGQMAIEIAKFLGCTKLFAVDINDYKLEESKKRGADIIINGKKEDLVEIVKRETDGYGVDAVIDFTGNQYVINQEVEAVKIAGTIVHVGMVEKPLTYNNFMYGVVYKELIVTGIFGRRMYETWTEVMNILKTGNIDLKSFVAKEMRLEDFDQALKDFSSVSGRIVFKD</sequence>
<accession>A0A9D2QX36</accession>
<comment type="caution">
    <text evidence="6">The sequence shown here is derived from an EMBL/GenBank/DDBJ whole genome shotgun (WGS) entry which is preliminary data.</text>
</comment>